<feature type="compositionally biased region" description="Polar residues" evidence="1">
    <location>
        <begin position="301"/>
        <end position="313"/>
    </location>
</feature>
<feature type="region of interest" description="Disordered" evidence="1">
    <location>
        <begin position="217"/>
        <end position="258"/>
    </location>
</feature>
<protein>
    <submittedName>
        <fullName evidence="2">Uncharacterized protein</fullName>
    </submittedName>
</protein>
<feature type="region of interest" description="Disordered" evidence="1">
    <location>
        <begin position="72"/>
        <end position="120"/>
    </location>
</feature>
<gene>
    <name evidence="2" type="ORF">NHX12_024589</name>
</gene>
<organism evidence="2 3">
    <name type="scientific">Muraenolepis orangiensis</name>
    <name type="common">Patagonian moray cod</name>
    <dbReference type="NCBI Taxonomy" id="630683"/>
    <lineage>
        <taxon>Eukaryota</taxon>
        <taxon>Metazoa</taxon>
        <taxon>Chordata</taxon>
        <taxon>Craniata</taxon>
        <taxon>Vertebrata</taxon>
        <taxon>Euteleostomi</taxon>
        <taxon>Actinopterygii</taxon>
        <taxon>Neopterygii</taxon>
        <taxon>Teleostei</taxon>
        <taxon>Neoteleostei</taxon>
        <taxon>Acanthomorphata</taxon>
        <taxon>Zeiogadaria</taxon>
        <taxon>Gadariae</taxon>
        <taxon>Gadiformes</taxon>
        <taxon>Muraenolepidoidei</taxon>
        <taxon>Muraenolepididae</taxon>
        <taxon>Muraenolepis</taxon>
    </lineage>
</organism>
<feature type="compositionally biased region" description="Pro residues" evidence="1">
    <location>
        <begin position="227"/>
        <end position="248"/>
    </location>
</feature>
<reference evidence="2" key="1">
    <citation type="submission" date="2022-07" db="EMBL/GenBank/DDBJ databases">
        <title>Chromosome-level genome of Muraenolepis orangiensis.</title>
        <authorList>
            <person name="Kim J."/>
        </authorList>
    </citation>
    <scope>NUCLEOTIDE SEQUENCE</scope>
    <source>
        <strain evidence="2">KU_S4_2022</strain>
        <tissue evidence="2">Muscle</tissue>
    </source>
</reference>
<comment type="caution">
    <text evidence="2">The sequence shown here is derived from an EMBL/GenBank/DDBJ whole genome shotgun (WGS) entry which is preliminary data.</text>
</comment>
<evidence type="ECO:0000313" key="2">
    <source>
        <dbReference type="EMBL" id="KAJ3607538.1"/>
    </source>
</evidence>
<keyword evidence="3" id="KW-1185">Reference proteome</keyword>
<dbReference type="Proteomes" id="UP001148018">
    <property type="component" value="Unassembled WGS sequence"/>
</dbReference>
<accession>A0A9Q0EJN2</accession>
<dbReference type="EMBL" id="JANIIK010000040">
    <property type="protein sequence ID" value="KAJ3607538.1"/>
    <property type="molecule type" value="Genomic_DNA"/>
</dbReference>
<feature type="region of interest" description="Disordered" evidence="1">
    <location>
        <begin position="289"/>
        <end position="313"/>
    </location>
</feature>
<proteinExistence type="predicted"/>
<evidence type="ECO:0000256" key="1">
    <source>
        <dbReference type="SAM" id="MobiDB-lite"/>
    </source>
</evidence>
<dbReference type="AlphaFoldDB" id="A0A9Q0EJN2"/>
<evidence type="ECO:0000313" key="3">
    <source>
        <dbReference type="Proteomes" id="UP001148018"/>
    </source>
</evidence>
<dbReference type="OrthoDB" id="10023951at2759"/>
<name>A0A9Q0EJN2_9TELE</name>
<sequence>MSTRGFNQLRLRGDRREPGQQRGTAEPCRELTGEVDQHAKEMNALSGAAVAYIYIRDEVGCPLGRTTRSRVAVTQPAPATTRAKAPVEPVGRASSTRSAGGPPLSSVPKTKDKQTAGTGVIGTSSVQAAYGRMCRRRFDPVVESSPAPTTMRDEEEKMVEDATAGPLPVEDPPSFAPQGFMFQGLQGLSTFQFVPLTPCSADSFLRPSFSFPPVPSLDLESTVEPSSFPPQDLPLDPLPHTSPTPAPQQAPLSPQEPEHNVPYFRLQMSLETEKLTGLSQLWECRVEDQSIPEEMEPVGRASSTRSAGSLDSL</sequence>
<feature type="region of interest" description="Disordered" evidence="1">
    <location>
        <begin position="1"/>
        <end position="28"/>
    </location>
</feature>
<feature type="region of interest" description="Disordered" evidence="1">
    <location>
        <begin position="142"/>
        <end position="172"/>
    </location>
</feature>